<dbReference type="InterPro" id="IPR047109">
    <property type="entry name" value="CAD-like"/>
</dbReference>
<keyword evidence="2" id="KW-0862">Zinc</keyword>
<dbReference type="Gene3D" id="3.40.50.720">
    <property type="entry name" value="NAD(P)-binding Rossmann-like Domain"/>
    <property type="match status" value="1"/>
</dbReference>
<dbReference type="PANTHER" id="PTHR42683">
    <property type="entry name" value="ALDEHYDE REDUCTASE"/>
    <property type="match status" value="1"/>
</dbReference>
<sequence length="135" mass="14961">MATKNSMSIAAKGYALHDEQAKFDLFNFQRRAPDEYDIMIEIYFCGICHSDIHQSRNEWHNSIYPMVPGHEITGIAKMVGSSVATIQVGDAEHFVCKLPNGLDLAKTAPLLCAGITSYAPFQEHNVGPNTRVGYD</sequence>
<evidence type="ECO:0000313" key="7">
    <source>
        <dbReference type="Proteomes" id="UP000663832"/>
    </source>
</evidence>
<dbReference type="Proteomes" id="UP000663877">
    <property type="component" value="Unassembled WGS sequence"/>
</dbReference>
<keyword evidence="3" id="KW-0560">Oxidoreductase</keyword>
<dbReference type="AlphaFoldDB" id="A0A814L3T7"/>
<evidence type="ECO:0000256" key="3">
    <source>
        <dbReference type="ARBA" id="ARBA00023002"/>
    </source>
</evidence>
<dbReference type="PROSITE" id="PS00059">
    <property type="entry name" value="ADH_ZINC"/>
    <property type="match status" value="1"/>
</dbReference>
<dbReference type="Proteomes" id="UP000663832">
    <property type="component" value="Unassembled WGS sequence"/>
</dbReference>
<proteinExistence type="predicted"/>
<name>A0A814L3T7_9BILA</name>
<evidence type="ECO:0000256" key="1">
    <source>
        <dbReference type="ARBA" id="ARBA00022723"/>
    </source>
</evidence>
<dbReference type="InterPro" id="IPR002328">
    <property type="entry name" value="ADH_Zn_CS"/>
</dbReference>
<organism evidence="5 8">
    <name type="scientific">Adineta steineri</name>
    <dbReference type="NCBI Taxonomy" id="433720"/>
    <lineage>
        <taxon>Eukaryota</taxon>
        <taxon>Metazoa</taxon>
        <taxon>Spiralia</taxon>
        <taxon>Gnathifera</taxon>
        <taxon>Rotifera</taxon>
        <taxon>Eurotatoria</taxon>
        <taxon>Bdelloidea</taxon>
        <taxon>Adinetida</taxon>
        <taxon>Adinetidae</taxon>
        <taxon>Adineta</taxon>
    </lineage>
</organism>
<accession>A0A814L3T7</accession>
<dbReference type="EMBL" id="CAJNOI010000100">
    <property type="protein sequence ID" value="CAF1058200.1"/>
    <property type="molecule type" value="Genomic_DNA"/>
</dbReference>
<dbReference type="InterPro" id="IPR011032">
    <property type="entry name" value="GroES-like_sf"/>
</dbReference>
<evidence type="ECO:0000313" key="6">
    <source>
        <dbReference type="EMBL" id="CAF1125834.1"/>
    </source>
</evidence>
<dbReference type="GO" id="GO:0008270">
    <property type="term" value="F:zinc ion binding"/>
    <property type="evidence" value="ECO:0007669"/>
    <property type="project" value="InterPro"/>
</dbReference>
<dbReference type="GO" id="GO:0016616">
    <property type="term" value="F:oxidoreductase activity, acting on the CH-OH group of donors, NAD or NADP as acceptor"/>
    <property type="evidence" value="ECO:0007669"/>
    <property type="project" value="InterPro"/>
</dbReference>
<protein>
    <recommendedName>
        <fullName evidence="4">Alcohol dehydrogenase-like N-terminal domain-containing protein</fullName>
    </recommendedName>
</protein>
<dbReference type="OrthoDB" id="1879366at2759"/>
<evidence type="ECO:0000256" key="2">
    <source>
        <dbReference type="ARBA" id="ARBA00022833"/>
    </source>
</evidence>
<dbReference type="SUPFAM" id="SSF50129">
    <property type="entry name" value="GroES-like"/>
    <property type="match status" value="1"/>
</dbReference>
<gene>
    <name evidence="5" type="ORF">BJG266_LOCUS19008</name>
    <name evidence="6" type="ORF">QVE165_LOCUS21655</name>
</gene>
<reference evidence="5" key="1">
    <citation type="submission" date="2021-02" db="EMBL/GenBank/DDBJ databases">
        <authorList>
            <person name="Nowell W R."/>
        </authorList>
    </citation>
    <scope>NUCLEOTIDE SEQUENCE</scope>
</reference>
<dbReference type="Gene3D" id="3.90.180.10">
    <property type="entry name" value="Medium-chain alcohol dehydrogenases, catalytic domain"/>
    <property type="match status" value="2"/>
</dbReference>
<dbReference type="EMBL" id="CAJNOM010000140">
    <property type="protein sequence ID" value="CAF1125834.1"/>
    <property type="molecule type" value="Genomic_DNA"/>
</dbReference>
<feature type="domain" description="Alcohol dehydrogenase-like N-terminal" evidence="4">
    <location>
        <begin position="36"/>
        <end position="91"/>
    </location>
</feature>
<keyword evidence="7" id="KW-1185">Reference proteome</keyword>
<evidence type="ECO:0000259" key="4">
    <source>
        <dbReference type="Pfam" id="PF08240"/>
    </source>
</evidence>
<evidence type="ECO:0000313" key="8">
    <source>
        <dbReference type="Proteomes" id="UP000663877"/>
    </source>
</evidence>
<dbReference type="Pfam" id="PF08240">
    <property type="entry name" value="ADH_N"/>
    <property type="match status" value="1"/>
</dbReference>
<comment type="caution">
    <text evidence="5">The sequence shown here is derived from an EMBL/GenBank/DDBJ whole genome shotgun (WGS) entry which is preliminary data.</text>
</comment>
<keyword evidence="1" id="KW-0479">Metal-binding</keyword>
<dbReference type="InterPro" id="IPR013154">
    <property type="entry name" value="ADH-like_N"/>
</dbReference>
<evidence type="ECO:0000313" key="5">
    <source>
        <dbReference type="EMBL" id="CAF1058200.1"/>
    </source>
</evidence>